<dbReference type="AlphaFoldDB" id="A0A7J6D526"/>
<keyword evidence="2" id="KW-1185">Reference proteome</keyword>
<dbReference type="Proteomes" id="UP000579812">
    <property type="component" value="Unassembled WGS sequence"/>
</dbReference>
<protein>
    <submittedName>
        <fullName evidence="1">Uncharacterized protein</fullName>
    </submittedName>
</protein>
<reference evidence="1 2" key="1">
    <citation type="submission" date="2020-04" db="EMBL/GenBank/DDBJ databases">
        <title>Chromosome-level genome assembly of a cyprinid fish Onychostoma macrolepis by integration of Nanopore Sequencing, Bionano and Hi-C technology.</title>
        <authorList>
            <person name="Wang D."/>
        </authorList>
    </citation>
    <scope>NUCLEOTIDE SEQUENCE [LARGE SCALE GENOMIC DNA]</scope>
    <source>
        <strain evidence="1">SWU-2019</strain>
        <tissue evidence="1">Muscle</tissue>
    </source>
</reference>
<evidence type="ECO:0000313" key="2">
    <source>
        <dbReference type="Proteomes" id="UP000579812"/>
    </source>
</evidence>
<organism evidence="1 2">
    <name type="scientific">Onychostoma macrolepis</name>
    <dbReference type="NCBI Taxonomy" id="369639"/>
    <lineage>
        <taxon>Eukaryota</taxon>
        <taxon>Metazoa</taxon>
        <taxon>Chordata</taxon>
        <taxon>Craniata</taxon>
        <taxon>Vertebrata</taxon>
        <taxon>Euteleostomi</taxon>
        <taxon>Actinopterygii</taxon>
        <taxon>Neopterygii</taxon>
        <taxon>Teleostei</taxon>
        <taxon>Ostariophysi</taxon>
        <taxon>Cypriniformes</taxon>
        <taxon>Cyprinidae</taxon>
        <taxon>Acrossocheilinae</taxon>
        <taxon>Onychostoma</taxon>
    </lineage>
</organism>
<proteinExistence type="predicted"/>
<evidence type="ECO:0000313" key="1">
    <source>
        <dbReference type="EMBL" id="KAF4114363.1"/>
    </source>
</evidence>
<comment type="caution">
    <text evidence="1">The sequence shown here is derived from an EMBL/GenBank/DDBJ whole genome shotgun (WGS) entry which is preliminary data.</text>
</comment>
<sequence>MHYKYESRRAKLIKRLEWHVTVERLKVLSHTNLAIPMVMKLDEEEEEALSAGLQTLPTEVEAQVAPAEVEAQALDEQAPPAEVEAPKADDDFLQLLGRRPFVIF</sequence>
<accession>A0A7J6D526</accession>
<dbReference type="EMBL" id="JAAMOB010000004">
    <property type="protein sequence ID" value="KAF4114363.1"/>
    <property type="molecule type" value="Genomic_DNA"/>
</dbReference>
<gene>
    <name evidence="1" type="ORF">G5714_004586</name>
</gene>
<name>A0A7J6D526_9TELE</name>